<dbReference type="Gene3D" id="1.25.40.10">
    <property type="entry name" value="Tetratricopeptide repeat domain"/>
    <property type="match status" value="3"/>
</dbReference>
<accession>A0A2U2XHA1</accession>
<keyword evidence="5" id="KW-1185">Reference proteome</keyword>
<reference evidence="4 5" key="1">
    <citation type="submission" date="2018-05" db="EMBL/GenBank/DDBJ databases">
        <title>Brumimicrobium oceani sp. nov., isolated from coastal sediment.</title>
        <authorList>
            <person name="Kou Y."/>
        </authorList>
    </citation>
    <scope>NUCLEOTIDE SEQUENCE [LARGE SCALE GENOMIC DNA]</scope>
    <source>
        <strain evidence="4 5">C305</strain>
    </source>
</reference>
<feature type="repeat" description="TPR" evidence="3">
    <location>
        <begin position="276"/>
        <end position="309"/>
    </location>
</feature>
<dbReference type="EMBL" id="QFRJ01000001">
    <property type="protein sequence ID" value="PWH87091.1"/>
    <property type="molecule type" value="Genomic_DNA"/>
</dbReference>
<reference evidence="4 5" key="2">
    <citation type="submission" date="2018-05" db="EMBL/GenBank/DDBJ databases">
        <authorList>
            <person name="Lanie J.A."/>
            <person name="Ng W.-L."/>
            <person name="Kazmierczak K.M."/>
            <person name="Andrzejewski T.M."/>
            <person name="Davidsen T.M."/>
            <person name="Wayne K.J."/>
            <person name="Tettelin H."/>
            <person name="Glass J.I."/>
            <person name="Rusch D."/>
            <person name="Podicherti R."/>
            <person name="Tsui H.-C.T."/>
            <person name="Winkler M.E."/>
        </authorList>
    </citation>
    <scope>NUCLEOTIDE SEQUENCE [LARGE SCALE GENOMIC DNA]</scope>
    <source>
        <strain evidence="4 5">C305</strain>
    </source>
</reference>
<feature type="repeat" description="TPR" evidence="3">
    <location>
        <begin position="344"/>
        <end position="377"/>
    </location>
</feature>
<evidence type="ECO:0000313" key="5">
    <source>
        <dbReference type="Proteomes" id="UP000245370"/>
    </source>
</evidence>
<keyword evidence="1" id="KW-0677">Repeat</keyword>
<evidence type="ECO:0000256" key="3">
    <source>
        <dbReference type="PROSITE-ProRule" id="PRU00339"/>
    </source>
</evidence>
<dbReference type="Pfam" id="PF13431">
    <property type="entry name" value="TPR_17"/>
    <property type="match status" value="1"/>
</dbReference>
<dbReference type="SUPFAM" id="SSF48452">
    <property type="entry name" value="TPR-like"/>
    <property type="match status" value="2"/>
</dbReference>
<dbReference type="PANTHER" id="PTHR45586:SF1">
    <property type="entry name" value="LIPOPOLYSACCHARIDE ASSEMBLY PROTEIN B"/>
    <property type="match status" value="1"/>
</dbReference>
<dbReference type="InterPro" id="IPR019734">
    <property type="entry name" value="TPR_rpt"/>
</dbReference>
<evidence type="ECO:0000256" key="2">
    <source>
        <dbReference type="ARBA" id="ARBA00022803"/>
    </source>
</evidence>
<dbReference type="AlphaFoldDB" id="A0A2U2XHA1"/>
<keyword evidence="2 3" id="KW-0802">TPR repeat</keyword>
<dbReference type="PROSITE" id="PS50293">
    <property type="entry name" value="TPR_REGION"/>
    <property type="match status" value="2"/>
</dbReference>
<dbReference type="OrthoDB" id="9803982at2"/>
<organism evidence="4 5">
    <name type="scientific">Brumimicrobium oceani</name>
    <dbReference type="NCBI Taxonomy" id="2100725"/>
    <lineage>
        <taxon>Bacteria</taxon>
        <taxon>Pseudomonadati</taxon>
        <taxon>Bacteroidota</taxon>
        <taxon>Flavobacteriia</taxon>
        <taxon>Flavobacteriales</taxon>
        <taxon>Crocinitomicaceae</taxon>
        <taxon>Brumimicrobium</taxon>
    </lineage>
</organism>
<feature type="repeat" description="TPR" evidence="3">
    <location>
        <begin position="208"/>
        <end position="241"/>
    </location>
</feature>
<evidence type="ECO:0000313" key="4">
    <source>
        <dbReference type="EMBL" id="PWH87091.1"/>
    </source>
</evidence>
<dbReference type="SMART" id="SM00028">
    <property type="entry name" value="TPR"/>
    <property type="match status" value="7"/>
</dbReference>
<gene>
    <name evidence="4" type="ORF">DIT68_02175</name>
</gene>
<comment type="caution">
    <text evidence="4">The sequence shown here is derived from an EMBL/GenBank/DDBJ whole genome shotgun (WGS) entry which is preliminary data.</text>
</comment>
<evidence type="ECO:0000256" key="1">
    <source>
        <dbReference type="ARBA" id="ARBA00022737"/>
    </source>
</evidence>
<dbReference type="RefSeq" id="WP_109358170.1">
    <property type="nucleotide sequence ID" value="NZ_QFRJ01000001.1"/>
</dbReference>
<dbReference type="Pfam" id="PF13181">
    <property type="entry name" value="TPR_8"/>
    <property type="match status" value="2"/>
</dbReference>
<name>A0A2U2XHA1_9FLAO</name>
<proteinExistence type="predicted"/>
<dbReference type="InterPro" id="IPR051012">
    <property type="entry name" value="CellSynth/LPSAsmb/PSIAsmb"/>
</dbReference>
<dbReference type="Pfam" id="PF00515">
    <property type="entry name" value="TPR_1"/>
    <property type="match status" value="2"/>
</dbReference>
<feature type="repeat" description="TPR" evidence="3">
    <location>
        <begin position="174"/>
        <end position="207"/>
    </location>
</feature>
<feature type="repeat" description="TPR" evidence="3">
    <location>
        <begin position="242"/>
        <end position="275"/>
    </location>
</feature>
<dbReference type="PROSITE" id="PS50005">
    <property type="entry name" value="TPR"/>
    <property type="match status" value="5"/>
</dbReference>
<dbReference type="Proteomes" id="UP000245370">
    <property type="component" value="Unassembled WGS sequence"/>
</dbReference>
<protein>
    <submittedName>
        <fullName evidence="4">Uncharacterized protein</fullName>
    </submittedName>
</protein>
<sequence length="476" mass="55153">MFEEENEDDWLNHDYQRSLANFDEMYQRDEYIYIDSDDVEYILDHLMISNQLKKAKWAAEKALQHFPTNSTIIIRQAQIMSMTGSTNSALKNLINLEQLEPNNLDVLLSIASCYSQLKHSDQSVKYFRKALLVATGEEKVDIAIDLAMELESKDDYIEAIKVINGTIDEGFLSDMLIYELAHCYEKIGDYANAVKSFLSYIDNDPYSYTTWYNLGNTYSKMDKTDEAIWAYEYAIVIQDDFVPALYNIANAYLDANKIESALEYYKKCLELDKNDPMVFCSMGECYEELADYEKAYQMYNKSTILLPQLADAWLGKGIMSDLMENHTRAVQELIVAVDLEPEKGDFWRALANAYENKNQTEQALKAYEKAVQLEPNEKEIIIDYLSFLAGQSMELVFEAVEKNKELNNNNVTKMVLCYCHWMVGNQSESMMIFDEVLENDAILAKSLFLHFPEMSKASYFIDRLHELDESKDNEKF</sequence>
<dbReference type="InterPro" id="IPR011990">
    <property type="entry name" value="TPR-like_helical_dom_sf"/>
</dbReference>
<dbReference type="PANTHER" id="PTHR45586">
    <property type="entry name" value="TPR REPEAT-CONTAINING PROTEIN PA4667"/>
    <property type="match status" value="1"/>
</dbReference>